<evidence type="ECO:0000256" key="1">
    <source>
        <dbReference type="SAM" id="MobiDB-lite"/>
    </source>
</evidence>
<feature type="region of interest" description="Disordered" evidence="1">
    <location>
        <begin position="333"/>
        <end position="359"/>
    </location>
</feature>
<evidence type="ECO:0000313" key="3">
    <source>
        <dbReference type="EMBL" id="KAF2401456.1"/>
    </source>
</evidence>
<reference evidence="3" key="1">
    <citation type="journal article" date="2020" name="Stud. Mycol.">
        <title>101 Dothideomycetes genomes: a test case for predicting lifestyles and emergence of pathogens.</title>
        <authorList>
            <person name="Haridas S."/>
            <person name="Albert R."/>
            <person name="Binder M."/>
            <person name="Bloem J."/>
            <person name="Labutti K."/>
            <person name="Salamov A."/>
            <person name="Andreopoulos B."/>
            <person name="Baker S."/>
            <person name="Barry K."/>
            <person name="Bills G."/>
            <person name="Bluhm B."/>
            <person name="Cannon C."/>
            <person name="Castanera R."/>
            <person name="Culley D."/>
            <person name="Daum C."/>
            <person name="Ezra D."/>
            <person name="Gonzalez J."/>
            <person name="Henrissat B."/>
            <person name="Kuo A."/>
            <person name="Liang C."/>
            <person name="Lipzen A."/>
            <person name="Lutzoni F."/>
            <person name="Magnuson J."/>
            <person name="Mondo S."/>
            <person name="Nolan M."/>
            <person name="Ohm R."/>
            <person name="Pangilinan J."/>
            <person name="Park H.-J."/>
            <person name="Ramirez L."/>
            <person name="Alfaro M."/>
            <person name="Sun H."/>
            <person name="Tritt A."/>
            <person name="Yoshinaga Y."/>
            <person name="Zwiers L.-H."/>
            <person name="Turgeon B."/>
            <person name="Goodwin S."/>
            <person name="Spatafora J."/>
            <person name="Crous P."/>
            <person name="Grigoriev I."/>
        </authorList>
    </citation>
    <scope>NUCLEOTIDE SEQUENCE</scope>
    <source>
        <strain evidence="3">CBS 262.69</strain>
    </source>
</reference>
<feature type="compositionally biased region" description="Low complexity" evidence="1">
    <location>
        <begin position="333"/>
        <end position="352"/>
    </location>
</feature>
<keyword evidence="2" id="KW-1133">Transmembrane helix</keyword>
<dbReference type="Gene3D" id="2.120.10.80">
    <property type="entry name" value="Kelch-type beta propeller"/>
    <property type="match status" value="1"/>
</dbReference>
<feature type="transmembrane region" description="Helical" evidence="2">
    <location>
        <begin position="367"/>
        <end position="389"/>
    </location>
</feature>
<sequence length="591" mass="62147">MSIPSPPLPLSDHCSAVHDNTLYVYTPEGLQALPLKEDADWSELDGGVSVKGAVCVEDTNPATAALYVVGGTPNADNALYSGLQRFVFATQAWETLQPASQVTSNRQHHGAVFLEGTSQILVYAGSQAGDVLPSSQTFLISTVSPYVVNASPSAAPPLFEPMLMPWNSTHALMVGGAQGNRELWVYGNGAWTNLGTTLPAPVVSPDSVKCAMVTGDDGSKVLELFDLGVSPNVVTRYALWENGQPAPVGKVVGAADKSKRDLTVSDWPAYNASLAPTAARSRYSLAQSPDGLVVMTGGGNDDDPIVIFDQTENRWINATSLFVGKAQVPLTKSSSSSLSSATASPSSTAVATPNDGPGPSKARTLTVLGATLGAIFGIAAILIIILLLLRCMREKKKKQQRAVSEKEDRLSFADQGAEFMHEAGGSMGRGFGAAPSKNSSMTSLAMFQPGAKSHRRGMPSDASMAGLVKHKSPLGYNEPVEMGHLRDEKPRFAAPVITTTPSKSLEAATRTRSNGWSRYFANNEVTNLASIPAPGATRETFASDMSRSDYGEGPGVSVTGLVGPPPLELNLGPKFEGQRINRVATGSPTMG</sequence>
<proteinExistence type="predicted"/>
<dbReference type="InterPro" id="IPR015915">
    <property type="entry name" value="Kelch-typ_b-propeller"/>
</dbReference>
<keyword evidence="4" id="KW-1185">Reference proteome</keyword>
<protein>
    <recommendedName>
        <fullName evidence="5">Galactose oxidase</fullName>
    </recommendedName>
</protein>
<evidence type="ECO:0008006" key="5">
    <source>
        <dbReference type="Google" id="ProtNLM"/>
    </source>
</evidence>
<evidence type="ECO:0000313" key="4">
    <source>
        <dbReference type="Proteomes" id="UP000799640"/>
    </source>
</evidence>
<dbReference type="Proteomes" id="UP000799640">
    <property type="component" value="Unassembled WGS sequence"/>
</dbReference>
<dbReference type="EMBL" id="ML996693">
    <property type="protein sequence ID" value="KAF2401456.1"/>
    <property type="molecule type" value="Genomic_DNA"/>
</dbReference>
<dbReference type="SUPFAM" id="SSF50965">
    <property type="entry name" value="Galactose oxidase, central domain"/>
    <property type="match status" value="1"/>
</dbReference>
<accession>A0A6G1I009</accession>
<keyword evidence="2" id="KW-0812">Transmembrane</keyword>
<dbReference type="SUPFAM" id="SSF117281">
    <property type="entry name" value="Kelch motif"/>
    <property type="match status" value="1"/>
</dbReference>
<feature type="non-terminal residue" evidence="3">
    <location>
        <position position="591"/>
    </location>
</feature>
<organism evidence="3 4">
    <name type="scientific">Trichodelitschia bisporula</name>
    <dbReference type="NCBI Taxonomy" id="703511"/>
    <lineage>
        <taxon>Eukaryota</taxon>
        <taxon>Fungi</taxon>
        <taxon>Dikarya</taxon>
        <taxon>Ascomycota</taxon>
        <taxon>Pezizomycotina</taxon>
        <taxon>Dothideomycetes</taxon>
        <taxon>Dothideomycetes incertae sedis</taxon>
        <taxon>Phaeotrichales</taxon>
        <taxon>Phaeotrichaceae</taxon>
        <taxon>Trichodelitschia</taxon>
    </lineage>
</organism>
<dbReference type="AlphaFoldDB" id="A0A6G1I009"/>
<name>A0A6G1I009_9PEZI</name>
<gene>
    <name evidence="3" type="ORF">EJ06DRAFT_462927</name>
</gene>
<evidence type="ECO:0000256" key="2">
    <source>
        <dbReference type="SAM" id="Phobius"/>
    </source>
</evidence>
<keyword evidence="2" id="KW-0472">Membrane</keyword>
<dbReference type="InterPro" id="IPR011043">
    <property type="entry name" value="Gal_Oxase/kelch_b-propeller"/>
</dbReference>
<dbReference type="OrthoDB" id="5352000at2759"/>